<evidence type="ECO:0000313" key="2">
    <source>
        <dbReference type="EMBL" id="TMW58256.1"/>
    </source>
</evidence>
<sequence length="351" mass="39886">MFDEPSLEADSIQKDPSRDNCDARSKLEGSVRQSPRYQEATASWNRHGGVGRFGCQSLTFLSTMDASEWAKLAQLLADDSGNEHAELSAALVCVDERDFASFPLIPEKPQSAIKPASSTDSSATSEASEETSRDLVSQTPKQRLTRREEFHLLHATSRKLEVRRAVPKDRSANGRLTDARQVGESKDIKAQLRLERLVTKSQRKTFSWCPTNAKCSSPMDPIEDPEVEKEMFESFEEMLLNVDRILSDERLQPDSGEPVNLTEKCIMDNVTSARLHILRKLRRKDMHVDGSSVRGIFEGEFELRNTRAHFRAKMIRRRVIQFDRIVMPAVVLIEPMIKVDGQYLSDVYLRM</sequence>
<feature type="compositionally biased region" description="Low complexity" evidence="1">
    <location>
        <begin position="116"/>
        <end position="126"/>
    </location>
</feature>
<dbReference type="EMBL" id="SPLM01000112">
    <property type="protein sequence ID" value="TMW58256.1"/>
    <property type="molecule type" value="Genomic_DNA"/>
</dbReference>
<proteinExistence type="predicted"/>
<keyword evidence="3" id="KW-1185">Reference proteome</keyword>
<accession>A0A8K1C8B2</accession>
<feature type="region of interest" description="Disordered" evidence="1">
    <location>
        <begin position="105"/>
        <end position="143"/>
    </location>
</feature>
<evidence type="ECO:0000256" key="1">
    <source>
        <dbReference type="SAM" id="MobiDB-lite"/>
    </source>
</evidence>
<comment type="caution">
    <text evidence="2">The sequence shown here is derived from an EMBL/GenBank/DDBJ whole genome shotgun (WGS) entry which is preliminary data.</text>
</comment>
<dbReference type="Proteomes" id="UP000794436">
    <property type="component" value="Unassembled WGS sequence"/>
</dbReference>
<feature type="compositionally biased region" description="Basic and acidic residues" evidence="1">
    <location>
        <begin position="11"/>
        <end position="29"/>
    </location>
</feature>
<reference evidence="2" key="1">
    <citation type="submission" date="2019-03" db="EMBL/GenBank/DDBJ databases">
        <title>Long read genome sequence of the mycoparasitic Pythium oligandrum ATCC 38472 isolated from sugarbeet rhizosphere.</title>
        <authorList>
            <person name="Gaulin E."/>
        </authorList>
    </citation>
    <scope>NUCLEOTIDE SEQUENCE</scope>
    <source>
        <strain evidence="2">ATCC 38472_TT</strain>
    </source>
</reference>
<evidence type="ECO:0000313" key="3">
    <source>
        <dbReference type="Proteomes" id="UP000794436"/>
    </source>
</evidence>
<name>A0A8K1C8B2_PYTOL</name>
<dbReference type="AlphaFoldDB" id="A0A8K1C8B2"/>
<feature type="region of interest" description="Disordered" evidence="1">
    <location>
        <begin position="1"/>
        <end position="36"/>
    </location>
</feature>
<protein>
    <submittedName>
        <fullName evidence="2">Uncharacterized protein</fullName>
    </submittedName>
</protein>
<organism evidence="2 3">
    <name type="scientific">Pythium oligandrum</name>
    <name type="common">Mycoparasitic fungus</name>
    <dbReference type="NCBI Taxonomy" id="41045"/>
    <lineage>
        <taxon>Eukaryota</taxon>
        <taxon>Sar</taxon>
        <taxon>Stramenopiles</taxon>
        <taxon>Oomycota</taxon>
        <taxon>Peronosporomycetes</taxon>
        <taxon>Pythiales</taxon>
        <taxon>Pythiaceae</taxon>
        <taxon>Pythium</taxon>
    </lineage>
</organism>
<gene>
    <name evidence="2" type="ORF">Poli38472_011844</name>
</gene>